<dbReference type="FunFam" id="3.90.550.10:FF:000003">
    <property type="entry name" value="2-C-methyl-D-erythritol 4-phosphate cytidylyltransferase"/>
    <property type="match status" value="1"/>
</dbReference>
<feature type="site" description="Positions MEP for the nucleophilic attack" evidence="7">
    <location>
        <position position="214"/>
    </location>
</feature>
<keyword evidence="5 7" id="KW-0548">Nucleotidyltransferase</keyword>
<evidence type="ECO:0000256" key="2">
    <source>
        <dbReference type="ARBA" id="ARBA00004787"/>
    </source>
</evidence>
<dbReference type="GO" id="GO:0019288">
    <property type="term" value="P:isopentenyl diphosphate biosynthetic process, methylerythritol 4-phosphate pathway"/>
    <property type="evidence" value="ECO:0007669"/>
    <property type="project" value="UniProtKB-UniRule"/>
</dbReference>
<dbReference type="OrthoDB" id="9806837at2"/>
<keyword evidence="9" id="KW-1185">Reference proteome</keyword>
<dbReference type="AlphaFoldDB" id="A0A1I4ATY5"/>
<organism evidence="8 9">
    <name type="scientific">Nitrosomonas aestuarii</name>
    <dbReference type="NCBI Taxonomy" id="52441"/>
    <lineage>
        <taxon>Bacteria</taxon>
        <taxon>Pseudomonadati</taxon>
        <taxon>Pseudomonadota</taxon>
        <taxon>Betaproteobacteria</taxon>
        <taxon>Nitrosomonadales</taxon>
        <taxon>Nitrosomonadaceae</taxon>
        <taxon>Nitrosomonas</taxon>
    </lineage>
</organism>
<reference evidence="9" key="1">
    <citation type="submission" date="2016-10" db="EMBL/GenBank/DDBJ databases">
        <authorList>
            <person name="Varghese N."/>
            <person name="Submissions S."/>
        </authorList>
    </citation>
    <scope>NUCLEOTIDE SEQUENCE [LARGE SCALE GENOMIC DNA]</scope>
    <source>
        <strain evidence="9">Nm69</strain>
    </source>
</reference>
<dbReference type="EC" id="2.7.7.60" evidence="7"/>
<protein>
    <recommendedName>
        <fullName evidence="7">2-C-methyl-D-erythritol 4-phosphate cytidylyltransferase</fullName>
        <ecNumber evidence="7">2.7.7.60</ecNumber>
    </recommendedName>
    <alternativeName>
        <fullName evidence="7">4-diphosphocytidyl-2C-methyl-D-erythritol synthase</fullName>
    </alternativeName>
    <alternativeName>
        <fullName evidence="7">MEP cytidylyltransferase</fullName>
        <shortName evidence="7">MCT</shortName>
    </alternativeName>
</protein>
<evidence type="ECO:0000256" key="3">
    <source>
        <dbReference type="ARBA" id="ARBA00009789"/>
    </source>
</evidence>
<evidence type="ECO:0000256" key="4">
    <source>
        <dbReference type="ARBA" id="ARBA00022679"/>
    </source>
</evidence>
<feature type="site" description="Transition state stabilizer" evidence="7">
    <location>
        <position position="23"/>
    </location>
</feature>
<keyword evidence="6 7" id="KW-0414">Isoprene biosynthesis</keyword>
<dbReference type="GO" id="GO:0050518">
    <property type="term" value="F:2-C-methyl-D-erythritol 4-phosphate cytidylyltransferase activity"/>
    <property type="evidence" value="ECO:0007669"/>
    <property type="project" value="UniProtKB-UniRule"/>
</dbReference>
<dbReference type="InterPro" id="IPR018294">
    <property type="entry name" value="ISPD_synthase_CS"/>
</dbReference>
<name>A0A1I4ATY5_9PROT</name>
<dbReference type="Pfam" id="PF01128">
    <property type="entry name" value="IspD"/>
    <property type="match status" value="1"/>
</dbReference>
<dbReference type="EMBL" id="FOSP01000010">
    <property type="protein sequence ID" value="SFK59935.1"/>
    <property type="molecule type" value="Genomic_DNA"/>
</dbReference>
<dbReference type="STRING" id="52441.SAMN05216302_101035"/>
<evidence type="ECO:0000313" key="8">
    <source>
        <dbReference type="EMBL" id="SFK59935.1"/>
    </source>
</evidence>
<evidence type="ECO:0000256" key="1">
    <source>
        <dbReference type="ARBA" id="ARBA00001282"/>
    </source>
</evidence>
<sequence length="234" mass="26552">MPNYFALIPAAGYGSRMGNQLPKQYLTLAAKPMIYHAIKTLCQSHKITRVFVVLSPQDPEWQKYDWAEFSDKLTVLYCGGETRAQSVLNGLAAVPRQFTVEPNDWVLVHDAARPLLMQSQLNQLMDELAGDPVGGLLAVPVADTLKRSDANNCVRQTESREHLWQAQTPQMFRYQTLVDALNKTIHMNITDDASAIEAMGLRPRLVHCKDYNFKITYPQDLELAKLIIQKRRPQ</sequence>
<comment type="function">
    <text evidence="7">Catalyzes the formation of 4-diphosphocytidyl-2-C-methyl-D-erythritol from CTP and 2-C-methyl-D-erythritol 4-phosphate (MEP).</text>
</comment>
<dbReference type="UniPathway" id="UPA00056">
    <property type="reaction ID" value="UER00093"/>
</dbReference>
<dbReference type="InterPro" id="IPR029044">
    <property type="entry name" value="Nucleotide-diphossugar_trans"/>
</dbReference>
<accession>A0A1I4ATY5</accession>
<gene>
    <name evidence="7" type="primary">ispD</name>
    <name evidence="8" type="ORF">SAMN05216302_101035</name>
</gene>
<proteinExistence type="inferred from homology"/>
<dbReference type="PANTHER" id="PTHR32125">
    <property type="entry name" value="2-C-METHYL-D-ERYTHRITOL 4-PHOSPHATE CYTIDYLYLTRANSFERASE, CHLOROPLASTIC"/>
    <property type="match status" value="1"/>
</dbReference>
<dbReference type="Gene3D" id="3.90.550.10">
    <property type="entry name" value="Spore Coat Polysaccharide Biosynthesis Protein SpsA, Chain A"/>
    <property type="match status" value="1"/>
</dbReference>
<comment type="pathway">
    <text evidence="2 7">Isoprenoid biosynthesis; isopentenyl diphosphate biosynthesis via DXP pathway; isopentenyl diphosphate from 1-deoxy-D-xylulose 5-phosphate: step 2/6.</text>
</comment>
<dbReference type="PANTHER" id="PTHR32125:SF4">
    <property type="entry name" value="2-C-METHYL-D-ERYTHRITOL 4-PHOSPHATE CYTIDYLYLTRANSFERASE, CHLOROPLASTIC"/>
    <property type="match status" value="1"/>
</dbReference>
<evidence type="ECO:0000256" key="6">
    <source>
        <dbReference type="ARBA" id="ARBA00023229"/>
    </source>
</evidence>
<dbReference type="NCBIfam" id="TIGR00453">
    <property type="entry name" value="ispD"/>
    <property type="match status" value="1"/>
</dbReference>
<dbReference type="InterPro" id="IPR050088">
    <property type="entry name" value="IspD/TarI_cytidylyltransf_bact"/>
</dbReference>
<comment type="catalytic activity">
    <reaction evidence="1 7">
        <text>2-C-methyl-D-erythritol 4-phosphate + CTP + H(+) = 4-CDP-2-C-methyl-D-erythritol + diphosphate</text>
        <dbReference type="Rhea" id="RHEA:13429"/>
        <dbReference type="ChEBI" id="CHEBI:15378"/>
        <dbReference type="ChEBI" id="CHEBI:33019"/>
        <dbReference type="ChEBI" id="CHEBI:37563"/>
        <dbReference type="ChEBI" id="CHEBI:57823"/>
        <dbReference type="ChEBI" id="CHEBI:58262"/>
        <dbReference type="EC" id="2.7.7.60"/>
    </reaction>
</comment>
<dbReference type="Proteomes" id="UP000199533">
    <property type="component" value="Unassembled WGS sequence"/>
</dbReference>
<evidence type="ECO:0000256" key="7">
    <source>
        <dbReference type="HAMAP-Rule" id="MF_00108"/>
    </source>
</evidence>
<feature type="site" description="Positions MEP for the nucleophilic attack" evidence="7">
    <location>
        <position position="160"/>
    </location>
</feature>
<keyword evidence="4 7" id="KW-0808">Transferase</keyword>
<dbReference type="InterPro" id="IPR034683">
    <property type="entry name" value="IspD/TarI"/>
</dbReference>
<feature type="site" description="Transition state stabilizer" evidence="7">
    <location>
        <position position="16"/>
    </location>
</feature>
<evidence type="ECO:0000313" key="9">
    <source>
        <dbReference type="Proteomes" id="UP000199533"/>
    </source>
</evidence>
<dbReference type="RefSeq" id="WP_090698878.1">
    <property type="nucleotide sequence ID" value="NZ_FOSP01000010.1"/>
</dbReference>
<dbReference type="HAMAP" id="MF_00108">
    <property type="entry name" value="IspD"/>
    <property type="match status" value="1"/>
</dbReference>
<dbReference type="InterPro" id="IPR001228">
    <property type="entry name" value="IspD"/>
</dbReference>
<comment type="similarity">
    <text evidence="3 7">Belongs to the IspD/TarI cytidylyltransferase family. IspD subfamily.</text>
</comment>
<dbReference type="SUPFAM" id="SSF53448">
    <property type="entry name" value="Nucleotide-diphospho-sugar transferases"/>
    <property type="match status" value="1"/>
</dbReference>
<dbReference type="CDD" id="cd02516">
    <property type="entry name" value="CDP-ME_synthetase"/>
    <property type="match status" value="1"/>
</dbReference>
<evidence type="ECO:0000256" key="5">
    <source>
        <dbReference type="ARBA" id="ARBA00022695"/>
    </source>
</evidence>
<dbReference type="PROSITE" id="PS01295">
    <property type="entry name" value="ISPD"/>
    <property type="match status" value="1"/>
</dbReference>